<feature type="domain" description="N-acetyltransferase" evidence="3">
    <location>
        <begin position="46"/>
        <end position="199"/>
    </location>
</feature>
<dbReference type="PANTHER" id="PTHR43877:SF2">
    <property type="entry name" value="AMINOALKYLPHOSPHONATE N-ACETYLTRANSFERASE-RELATED"/>
    <property type="match status" value="1"/>
</dbReference>
<evidence type="ECO:0000313" key="4">
    <source>
        <dbReference type="EMBL" id="GAA2491439.1"/>
    </source>
</evidence>
<comment type="caution">
    <text evidence="4">The sequence shown here is derived from an EMBL/GenBank/DDBJ whole genome shotgun (WGS) entry which is preliminary data.</text>
</comment>
<protein>
    <submittedName>
        <fullName evidence="4">GNAT family N-acetyltransferase</fullName>
    </submittedName>
</protein>
<accession>A0ABN3LZC5</accession>
<gene>
    <name evidence="4" type="ORF">GCM10009858_31840</name>
</gene>
<keyword evidence="1" id="KW-0808">Transferase</keyword>
<dbReference type="EMBL" id="BAAARE010000014">
    <property type="protein sequence ID" value="GAA2491439.1"/>
    <property type="molecule type" value="Genomic_DNA"/>
</dbReference>
<evidence type="ECO:0000256" key="2">
    <source>
        <dbReference type="ARBA" id="ARBA00023315"/>
    </source>
</evidence>
<dbReference type="PANTHER" id="PTHR43877">
    <property type="entry name" value="AMINOALKYLPHOSPHONATE N-ACETYLTRANSFERASE-RELATED-RELATED"/>
    <property type="match status" value="1"/>
</dbReference>
<dbReference type="Gene3D" id="3.40.630.30">
    <property type="match status" value="1"/>
</dbReference>
<reference evidence="4 5" key="1">
    <citation type="journal article" date="2019" name="Int. J. Syst. Evol. Microbiol.">
        <title>The Global Catalogue of Microorganisms (GCM) 10K type strain sequencing project: providing services to taxonomists for standard genome sequencing and annotation.</title>
        <authorList>
            <consortium name="The Broad Institute Genomics Platform"/>
            <consortium name="The Broad Institute Genome Sequencing Center for Infectious Disease"/>
            <person name="Wu L."/>
            <person name="Ma J."/>
        </authorList>
    </citation>
    <scope>NUCLEOTIDE SEQUENCE [LARGE SCALE GENOMIC DNA]</scope>
    <source>
        <strain evidence="4 5">JCM 16259</strain>
    </source>
</reference>
<keyword evidence="5" id="KW-1185">Reference proteome</keyword>
<evidence type="ECO:0000313" key="5">
    <source>
        <dbReference type="Proteomes" id="UP001500730"/>
    </source>
</evidence>
<evidence type="ECO:0000259" key="3">
    <source>
        <dbReference type="PROSITE" id="PS51186"/>
    </source>
</evidence>
<keyword evidence="2" id="KW-0012">Acyltransferase</keyword>
<evidence type="ECO:0000256" key="1">
    <source>
        <dbReference type="ARBA" id="ARBA00022679"/>
    </source>
</evidence>
<dbReference type="Proteomes" id="UP001500730">
    <property type="component" value="Unassembled WGS sequence"/>
</dbReference>
<proteinExistence type="predicted"/>
<organism evidence="4 5">
    <name type="scientific">Terrabacter carboxydivorans</name>
    <dbReference type="NCBI Taxonomy" id="619730"/>
    <lineage>
        <taxon>Bacteria</taxon>
        <taxon>Bacillati</taxon>
        <taxon>Actinomycetota</taxon>
        <taxon>Actinomycetes</taxon>
        <taxon>Micrococcales</taxon>
        <taxon>Intrasporangiaceae</taxon>
        <taxon>Terrabacter</taxon>
    </lineage>
</organism>
<dbReference type="SUPFAM" id="SSF55729">
    <property type="entry name" value="Acyl-CoA N-acyltransferases (Nat)"/>
    <property type="match status" value="1"/>
</dbReference>
<dbReference type="Pfam" id="PF00583">
    <property type="entry name" value="Acetyltransf_1"/>
    <property type="match status" value="1"/>
</dbReference>
<dbReference type="InterPro" id="IPR050832">
    <property type="entry name" value="Bact_Acetyltransf"/>
</dbReference>
<dbReference type="PROSITE" id="PS51186">
    <property type="entry name" value="GNAT"/>
    <property type="match status" value="1"/>
</dbReference>
<name>A0ABN3LZC5_9MICO</name>
<sequence>MNDPAAARLGAASGPACQRAARTSCSGTLQGMKPPAAPAEDQRDVVLLTRVEPDDWQRLRAVRLAALAESPEMFGSNLAKEQAFDEAEWRRRAARPATFLASRDGVDVGMAGVYEFDGEWFVMGMWLAPAARGTGVVEALVHACESTAQAAGAATLALGVMEDNPRGRRAYVRLGYHYTGEREHVRDGRDELFMAKTLPPSAPSSS</sequence>
<dbReference type="InterPro" id="IPR016181">
    <property type="entry name" value="Acyl_CoA_acyltransferase"/>
</dbReference>
<dbReference type="InterPro" id="IPR000182">
    <property type="entry name" value="GNAT_dom"/>
</dbReference>